<evidence type="ECO:0000313" key="2">
    <source>
        <dbReference type="Proteomes" id="UP000287033"/>
    </source>
</evidence>
<reference evidence="1 2" key="1">
    <citation type="journal article" date="2018" name="Nat. Ecol. Evol.">
        <title>Shark genomes provide insights into elasmobranch evolution and the origin of vertebrates.</title>
        <authorList>
            <person name="Hara Y"/>
            <person name="Yamaguchi K"/>
            <person name="Onimaru K"/>
            <person name="Kadota M"/>
            <person name="Koyanagi M"/>
            <person name="Keeley SD"/>
            <person name="Tatsumi K"/>
            <person name="Tanaka K"/>
            <person name="Motone F"/>
            <person name="Kageyama Y"/>
            <person name="Nozu R"/>
            <person name="Adachi N"/>
            <person name="Nishimura O"/>
            <person name="Nakagawa R"/>
            <person name="Tanegashima C"/>
            <person name="Kiyatake I"/>
            <person name="Matsumoto R"/>
            <person name="Murakumo K"/>
            <person name="Nishida K"/>
            <person name="Terakita A"/>
            <person name="Kuratani S"/>
            <person name="Sato K"/>
            <person name="Hyodo S Kuraku.S."/>
        </authorList>
    </citation>
    <scope>NUCLEOTIDE SEQUENCE [LARGE SCALE GENOMIC DNA]</scope>
</reference>
<sequence>MVAENLPPSLRCVPICIASWAPSIFFFRRRMSPRATPGWCPPQLHATLLRPHAGVQDTLIIDTLNALCVPGFFLGPRLSEGHWQSIALALAGENAAGVLQRTRPLCPPKFRLRSPLESERLAFPRTLHISFVRLDATPPRGERGLASICVMAVGPARLSLVPEWPVVYTATCTASSWGHGAASKC</sequence>
<evidence type="ECO:0000313" key="1">
    <source>
        <dbReference type="EMBL" id="GCC43503.1"/>
    </source>
</evidence>
<dbReference type="Proteomes" id="UP000287033">
    <property type="component" value="Unassembled WGS sequence"/>
</dbReference>
<dbReference type="AlphaFoldDB" id="A0A401TLK9"/>
<protein>
    <submittedName>
        <fullName evidence="1">Uncharacterized protein</fullName>
    </submittedName>
</protein>
<dbReference type="EMBL" id="BEZZ01105876">
    <property type="protein sequence ID" value="GCC43503.1"/>
    <property type="molecule type" value="Genomic_DNA"/>
</dbReference>
<proteinExistence type="predicted"/>
<organism evidence="1 2">
    <name type="scientific">Chiloscyllium punctatum</name>
    <name type="common">Brownbanded bambooshark</name>
    <name type="synonym">Hemiscyllium punctatum</name>
    <dbReference type="NCBI Taxonomy" id="137246"/>
    <lineage>
        <taxon>Eukaryota</taxon>
        <taxon>Metazoa</taxon>
        <taxon>Chordata</taxon>
        <taxon>Craniata</taxon>
        <taxon>Vertebrata</taxon>
        <taxon>Chondrichthyes</taxon>
        <taxon>Elasmobranchii</taxon>
        <taxon>Galeomorphii</taxon>
        <taxon>Galeoidea</taxon>
        <taxon>Orectolobiformes</taxon>
        <taxon>Hemiscylliidae</taxon>
        <taxon>Chiloscyllium</taxon>
    </lineage>
</organism>
<name>A0A401TLK9_CHIPU</name>
<accession>A0A401TLK9</accession>
<gene>
    <name evidence="1" type="ORF">chiPu_0027513</name>
</gene>
<keyword evidence="2" id="KW-1185">Reference proteome</keyword>
<comment type="caution">
    <text evidence="1">The sequence shown here is derived from an EMBL/GenBank/DDBJ whole genome shotgun (WGS) entry which is preliminary data.</text>
</comment>